<dbReference type="AlphaFoldDB" id="F1YLY5"/>
<feature type="domain" description="Helicase XPB/Ssl2 N-terminal" evidence="1">
    <location>
        <begin position="499"/>
        <end position="621"/>
    </location>
</feature>
<reference evidence="2 3" key="1">
    <citation type="journal article" date="2011" name="J. Bacteriol.">
        <title>Draft Genome Sequence of Gordonia neofelifaecis NRRL B-59395, a Cholesterol-Degrading Actinomycete.</title>
        <authorList>
            <person name="Ge F."/>
            <person name="Li W."/>
            <person name="Chen G."/>
            <person name="Liu Y."/>
            <person name="Zhang G."/>
            <person name="Yong B."/>
            <person name="Wang Q."/>
            <person name="Wang N."/>
            <person name="Huang Z."/>
            <person name="Li W."/>
            <person name="Wang J."/>
            <person name="Wu C."/>
            <person name="Xie Q."/>
            <person name="Liu G."/>
        </authorList>
    </citation>
    <scope>NUCLEOTIDE SEQUENCE [LARGE SCALE GENOMIC DNA]</scope>
    <source>
        <strain evidence="2 3">NRRL B-59395</strain>
    </source>
</reference>
<name>F1YLY5_9ACTN</name>
<evidence type="ECO:0000259" key="1">
    <source>
        <dbReference type="Pfam" id="PF13625"/>
    </source>
</evidence>
<comment type="caution">
    <text evidence="2">The sequence shown here is derived from an EMBL/GenBank/DDBJ whole genome shotgun (WGS) entry which is preliminary data.</text>
</comment>
<dbReference type="Proteomes" id="UP000035065">
    <property type="component" value="Unassembled WGS sequence"/>
</dbReference>
<evidence type="ECO:0000313" key="2">
    <source>
        <dbReference type="EMBL" id="EGD54236.1"/>
    </source>
</evidence>
<dbReference type="eggNOG" id="COG2378">
    <property type="taxonomic scope" value="Bacteria"/>
</dbReference>
<dbReference type="OrthoDB" id="3415124at2"/>
<dbReference type="Pfam" id="PF13625">
    <property type="entry name" value="Helicase_C_3"/>
    <property type="match status" value="1"/>
</dbReference>
<protein>
    <recommendedName>
        <fullName evidence="1">Helicase XPB/Ssl2 N-terminal domain-containing protein</fullName>
    </recommendedName>
</protein>
<accession>F1YLY5</accession>
<sequence>MSPDLPLRGLADDLAGRSDDALTALLIARPDLASPPPRGTGVLAQRALSAASVALAGEGLDLLAVAVLEAFLDAADALGERKELLGPVGRDEIVQRIGKRALRADVDARIETLVTRGLLWGTGPAKRGKYAHWIGGAHLPAALPWRAHNLLGPISGLDPTEIRERIESVDDRPRELLTTLAQGSALGRSRDAAPDADPAAPVPTLLSLGLLARIDEQTVELPPQVGQVLRGEPPLVTRTLREPALTDQDGPGRFDASAVDAAGAGEVLELLRHAGDLIDALGSAPAAMLRSGGLGIRELRRLAKTTALSVTRVGMLVEVLAKQRLLDAGPPDSAQHDYLAEDVFAPTTAVDAWAHQGTDRRWLGMARAWLELPRRPWQIGDTDRDGNTLAALSAELFDATAAASRRMILAPLADAAPAHPVTAESLTAVLGWRHPRQLRRMNLNTVSQTLREATELGLVAHGSLTTAGRLLLAAAPDDDAPSDVLTAMTGSLPELIDYFLVQADLTVVVPGPLEPDTADRLRLLADLESGGAASMYRVTDDSVRRALDTGRSSAEISAFLQEHSRTPVPQSMSYLIDDVARRHGTLRAGVASSFIRCDDTATLTEVLRSDAAADLALRALAPTVAVSAAPLRDVIDRLQAAGFAPAGEDSSGALIDLRSRGVRVPARGAASSPAPRRSAIGPGQAQAVVSRMRTADRAAGPIAATAAASGASAVEGETVSTLIQLALRTGRRLRIGYVDAQGAASRHVLHARSLAAGQLVADEEGGDEELRFPLHRITRVELL</sequence>
<gene>
    <name evidence="2" type="ORF">SCNU_14646</name>
</gene>
<evidence type="ECO:0000313" key="3">
    <source>
        <dbReference type="Proteomes" id="UP000035065"/>
    </source>
</evidence>
<proteinExistence type="predicted"/>
<dbReference type="InterPro" id="IPR032830">
    <property type="entry name" value="XPB/Ssl2_N"/>
</dbReference>
<dbReference type="EMBL" id="AEUD01000013">
    <property type="protein sequence ID" value="EGD54236.1"/>
    <property type="molecule type" value="Genomic_DNA"/>
</dbReference>
<dbReference type="RefSeq" id="WP_009680127.1">
    <property type="nucleotide sequence ID" value="NZ_AEUD01000013.1"/>
</dbReference>
<keyword evidence="3" id="KW-1185">Reference proteome</keyword>
<organism evidence="2 3">
    <name type="scientific">Gordonia neofelifaecis NRRL B-59395</name>
    <dbReference type="NCBI Taxonomy" id="644548"/>
    <lineage>
        <taxon>Bacteria</taxon>
        <taxon>Bacillati</taxon>
        <taxon>Actinomycetota</taxon>
        <taxon>Actinomycetes</taxon>
        <taxon>Mycobacteriales</taxon>
        <taxon>Gordoniaceae</taxon>
        <taxon>Gordonia</taxon>
    </lineage>
</organism>
<dbReference type="STRING" id="644548.SCNU_14646"/>